<feature type="region of interest" description="Disordered" evidence="1">
    <location>
        <begin position="1"/>
        <end position="40"/>
    </location>
</feature>
<accession>A0A7X0BZX7</accession>
<gene>
    <name evidence="3" type="ORF">FHU36_002177</name>
</gene>
<comment type="caution">
    <text evidence="3">The sequence shown here is derived from an EMBL/GenBank/DDBJ whole genome shotgun (WGS) entry which is preliminary data.</text>
</comment>
<keyword evidence="2" id="KW-0812">Transmembrane</keyword>
<evidence type="ECO:0008006" key="5">
    <source>
        <dbReference type="Google" id="ProtNLM"/>
    </source>
</evidence>
<feature type="compositionally biased region" description="Low complexity" evidence="1">
    <location>
        <begin position="197"/>
        <end position="212"/>
    </location>
</feature>
<keyword evidence="2" id="KW-1133">Transmembrane helix</keyword>
<evidence type="ECO:0000256" key="1">
    <source>
        <dbReference type="SAM" id="MobiDB-lite"/>
    </source>
</evidence>
<proteinExistence type="predicted"/>
<reference evidence="3 4" key="1">
    <citation type="submission" date="2020-08" db="EMBL/GenBank/DDBJ databases">
        <title>Sequencing the genomes of 1000 actinobacteria strains.</title>
        <authorList>
            <person name="Klenk H.-P."/>
        </authorList>
    </citation>
    <scope>NUCLEOTIDE SEQUENCE [LARGE SCALE GENOMIC DNA]</scope>
    <source>
        <strain evidence="3 4">DSM 45913</strain>
    </source>
</reference>
<feature type="compositionally biased region" description="Low complexity" evidence="1">
    <location>
        <begin position="115"/>
        <end position="140"/>
    </location>
</feature>
<organism evidence="3 4">
    <name type="scientific">Nonomuraea muscovyensis</name>
    <dbReference type="NCBI Taxonomy" id="1124761"/>
    <lineage>
        <taxon>Bacteria</taxon>
        <taxon>Bacillati</taxon>
        <taxon>Actinomycetota</taxon>
        <taxon>Actinomycetes</taxon>
        <taxon>Streptosporangiales</taxon>
        <taxon>Streptosporangiaceae</taxon>
        <taxon>Nonomuraea</taxon>
    </lineage>
</organism>
<evidence type="ECO:0000313" key="3">
    <source>
        <dbReference type="EMBL" id="MBB6345668.1"/>
    </source>
</evidence>
<keyword evidence="2" id="KW-0472">Membrane</keyword>
<evidence type="ECO:0000256" key="2">
    <source>
        <dbReference type="SAM" id="Phobius"/>
    </source>
</evidence>
<protein>
    <recommendedName>
        <fullName evidence="5">CU044_5270 family protein</fullName>
    </recommendedName>
</protein>
<keyword evidence="4" id="KW-1185">Reference proteome</keyword>
<feature type="region of interest" description="Disordered" evidence="1">
    <location>
        <begin position="73"/>
        <end position="159"/>
    </location>
</feature>
<dbReference type="RefSeq" id="WP_185083578.1">
    <property type="nucleotide sequence ID" value="NZ_JACHJB010000001.1"/>
</dbReference>
<dbReference type="EMBL" id="JACHJB010000001">
    <property type="protein sequence ID" value="MBB6345668.1"/>
    <property type="molecule type" value="Genomic_DNA"/>
</dbReference>
<feature type="region of interest" description="Disordered" evidence="1">
    <location>
        <begin position="190"/>
        <end position="214"/>
    </location>
</feature>
<dbReference type="AlphaFoldDB" id="A0A7X0BZX7"/>
<sequence>MSELNGHARREGDGAARRDLCALGGPGDRFGEGVSDGLGDRRDLDAVRALLGLPEPSLDTVVAGRARLTEALARQSTAGEHEEPAWPDNVDGSAWPDSADGSSWPDGADGSSWPDGADGSAPGRSGGPARSGASDRPAGGDARRPGGPRAGRRPWARGRRRWPALGAAAATAATILAGAAIVWPGGPATPAGPPAAGPSVAPTAPASAAPDPRAVDPRARKLLLVAADAAEKAPANGVYWRTTRFDHGQVLDPGGTYVLERRRSEQTWLARRPGDQSWRIHRALGASPATAEDRALWRAAGSPSTWKYPAPHNPKVTLQTLRTEAEAPAAGRLRGKWVGSGGDLFKGLLTWEELSRIPDTPDGLRAYLEAGLTQGSRKPANMDEALREQALHLIVGVAVSPKVRAAAYRVLAGLPGMRAGGETVDALGRRGQALDLSRARYDGERVAWRLLIDPDKGLILARETTSAETTADGRRVELRHSTAYQAVGWTKERPELPARRE</sequence>
<feature type="compositionally biased region" description="Basic residues" evidence="1">
    <location>
        <begin position="150"/>
        <end position="159"/>
    </location>
</feature>
<dbReference type="Proteomes" id="UP000583800">
    <property type="component" value="Unassembled WGS sequence"/>
</dbReference>
<name>A0A7X0BZX7_9ACTN</name>
<evidence type="ECO:0000313" key="4">
    <source>
        <dbReference type="Proteomes" id="UP000583800"/>
    </source>
</evidence>
<feature type="compositionally biased region" description="Basic and acidic residues" evidence="1">
    <location>
        <begin position="1"/>
        <end position="20"/>
    </location>
</feature>
<feature type="transmembrane region" description="Helical" evidence="2">
    <location>
        <begin position="162"/>
        <end position="183"/>
    </location>
</feature>